<dbReference type="EMBL" id="JAFMPT010000012">
    <property type="protein sequence ID" value="MCC1484930.1"/>
    <property type="molecule type" value="Genomic_DNA"/>
</dbReference>
<comment type="caution">
    <text evidence="5">The sequence shown here is derived from an EMBL/GenBank/DDBJ whole genome shotgun (WGS) entry which is preliminary data.</text>
</comment>
<dbReference type="Pfam" id="PF12833">
    <property type="entry name" value="HTH_18"/>
    <property type="match status" value="1"/>
</dbReference>
<dbReference type="InterPro" id="IPR009057">
    <property type="entry name" value="Homeodomain-like_sf"/>
</dbReference>
<keyword evidence="3" id="KW-0804">Transcription</keyword>
<name>A0ABS8ENX1_9FLAO</name>
<dbReference type="Proteomes" id="UP000778797">
    <property type="component" value="Unassembled WGS sequence"/>
</dbReference>
<dbReference type="RefSeq" id="WP_227477422.1">
    <property type="nucleotide sequence ID" value="NZ_JAFMPT010000012.1"/>
</dbReference>
<evidence type="ECO:0000313" key="6">
    <source>
        <dbReference type="Proteomes" id="UP000778797"/>
    </source>
</evidence>
<evidence type="ECO:0000259" key="4">
    <source>
        <dbReference type="PROSITE" id="PS01124"/>
    </source>
</evidence>
<evidence type="ECO:0000256" key="2">
    <source>
        <dbReference type="ARBA" id="ARBA00023125"/>
    </source>
</evidence>
<proteinExistence type="predicted"/>
<feature type="domain" description="HTH araC/xylS-type" evidence="4">
    <location>
        <begin position="178"/>
        <end position="276"/>
    </location>
</feature>
<reference evidence="6" key="1">
    <citation type="submission" date="2021-03" db="EMBL/GenBank/DDBJ databases">
        <title>Genome of Cognatishimia sp. F0-27.</title>
        <authorList>
            <person name="Ping X."/>
        </authorList>
    </citation>
    <scope>NUCLEOTIDE SEQUENCE [LARGE SCALE GENOMIC DNA]</scope>
    <source>
        <strain evidence="6">E313</strain>
    </source>
</reference>
<evidence type="ECO:0000256" key="1">
    <source>
        <dbReference type="ARBA" id="ARBA00023015"/>
    </source>
</evidence>
<dbReference type="PRINTS" id="PR00032">
    <property type="entry name" value="HTHARAC"/>
</dbReference>
<protein>
    <submittedName>
        <fullName evidence="5">Helix-turn-helix transcriptional regulator</fullName>
    </submittedName>
</protein>
<keyword evidence="2" id="KW-0238">DNA-binding</keyword>
<organism evidence="5 6">
    <name type="scientific">Winogradskyella immobilis</name>
    <dbReference type="NCBI Taxonomy" id="2816852"/>
    <lineage>
        <taxon>Bacteria</taxon>
        <taxon>Pseudomonadati</taxon>
        <taxon>Bacteroidota</taxon>
        <taxon>Flavobacteriia</taxon>
        <taxon>Flavobacteriales</taxon>
        <taxon>Flavobacteriaceae</taxon>
        <taxon>Winogradskyella</taxon>
    </lineage>
</organism>
<dbReference type="Gene3D" id="1.10.10.60">
    <property type="entry name" value="Homeodomain-like"/>
    <property type="match status" value="2"/>
</dbReference>
<accession>A0ABS8ENX1</accession>
<dbReference type="PANTHER" id="PTHR43280:SF28">
    <property type="entry name" value="HTH-TYPE TRANSCRIPTIONAL ACTIVATOR RHAS"/>
    <property type="match status" value="1"/>
</dbReference>
<reference evidence="6" key="2">
    <citation type="submission" date="2023-07" db="EMBL/GenBank/DDBJ databases">
        <title>Genome of Winogradskyella sp. E313.</title>
        <authorList>
            <person name="Zhou Y."/>
        </authorList>
    </citation>
    <scope>NUCLEOTIDE SEQUENCE [LARGE SCALE GENOMIC DNA]</scope>
    <source>
        <strain evidence="6">E313</strain>
    </source>
</reference>
<evidence type="ECO:0000313" key="5">
    <source>
        <dbReference type="EMBL" id="MCC1484930.1"/>
    </source>
</evidence>
<dbReference type="SUPFAM" id="SSF46689">
    <property type="entry name" value="Homeodomain-like"/>
    <property type="match status" value="2"/>
</dbReference>
<dbReference type="SMART" id="SM00342">
    <property type="entry name" value="HTH_ARAC"/>
    <property type="match status" value="1"/>
</dbReference>
<dbReference type="InterPro" id="IPR018060">
    <property type="entry name" value="HTH_AraC"/>
</dbReference>
<dbReference type="PROSITE" id="PS01124">
    <property type="entry name" value="HTH_ARAC_FAMILY_2"/>
    <property type="match status" value="1"/>
</dbReference>
<evidence type="ECO:0000256" key="3">
    <source>
        <dbReference type="ARBA" id="ARBA00023163"/>
    </source>
</evidence>
<dbReference type="PANTHER" id="PTHR43280">
    <property type="entry name" value="ARAC-FAMILY TRANSCRIPTIONAL REGULATOR"/>
    <property type="match status" value="1"/>
</dbReference>
<dbReference type="PROSITE" id="PS00041">
    <property type="entry name" value="HTH_ARAC_FAMILY_1"/>
    <property type="match status" value="1"/>
</dbReference>
<keyword evidence="6" id="KW-1185">Reference proteome</keyword>
<dbReference type="InterPro" id="IPR020449">
    <property type="entry name" value="Tscrpt_reg_AraC-type_HTH"/>
</dbReference>
<keyword evidence="1" id="KW-0805">Transcription regulation</keyword>
<dbReference type="InterPro" id="IPR018062">
    <property type="entry name" value="HTH_AraC-typ_CS"/>
</dbReference>
<gene>
    <name evidence="5" type="ORF">J1C55_10035</name>
</gene>
<sequence length="278" mass="32600">MQDNFIIHQQAYKYQWTGDCFLSIKSFYGGKADYKVKQREYRVDKTNFLILNECTKYRLTIDTTDKTESFCVFFSPNFVSKVYSELNASDKQLLDFNFKRQNGIKLLEMNYPNSGIVSELLKIGRNKSNSKLEALKKDEFYHQLLNAVFYQNNGKLIDTERLDSKKKSTREELYQRVVFVKDFLDCNYHKELRLRKLAEIGLLSENHLLRSFNQIFGMSPFQYISQKRIKEAKRQILESNKSIKNIALDVGYSSPSNFSSYFKTIVGKSPSAMRKSDI</sequence>